<dbReference type="PRINTS" id="PR01438">
    <property type="entry name" value="UNVRSLSTRESS"/>
</dbReference>
<evidence type="ECO:0000259" key="2">
    <source>
        <dbReference type="Pfam" id="PF00582"/>
    </source>
</evidence>
<dbReference type="InterPro" id="IPR006016">
    <property type="entry name" value="UspA"/>
</dbReference>
<dbReference type="STRING" id="1086013.SAMN05421774_102571"/>
<dbReference type="CDD" id="cd00293">
    <property type="entry name" value="USP-like"/>
    <property type="match status" value="1"/>
</dbReference>
<dbReference type="AlphaFoldDB" id="A0A1N7MBR4"/>
<dbReference type="EMBL" id="FTOT01000002">
    <property type="protein sequence ID" value="SIS83576.1"/>
    <property type="molecule type" value="Genomic_DNA"/>
</dbReference>
<dbReference type="Proteomes" id="UP000186141">
    <property type="component" value="Unassembled WGS sequence"/>
</dbReference>
<proteinExistence type="inferred from homology"/>
<dbReference type="OrthoDB" id="9804721at2"/>
<keyword evidence="4" id="KW-1185">Reference proteome</keyword>
<accession>A0A1N7MBR4</accession>
<dbReference type="PANTHER" id="PTHR46268">
    <property type="entry name" value="STRESS RESPONSE PROTEIN NHAX"/>
    <property type="match status" value="1"/>
</dbReference>
<comment type="similarity">
    <text evidence="1">Belongs to the universal stress protein A family.</text>
</comment>
<evidence type="ECO:0000313" key="3">
    <source>
        <dbReference type="EMBL" id="SIS83576.1"/>
    </source>
</evidence>
<dbReference type="SUPFAM" id="SSF52402">
    <property type="entry name" value="Adenine nucleotide alpha hydrolases-like"/>
    <property type="match status" value="2"/>
</dbReference>
<sequence>MACKTLLTVVTEQGADGPGLAGLETAIALARREDAHLEVLVLGIDQTQYGYFSAGAGIAMVQETLNQAIAASETLETTVRKRLASEEIRWSVDRAVAQLGGVAPLVAHRARFCDLVVQARPYGAGRSATDEAVVESAMFDGQAPVLIMPDGMVQPPAFERVVVAWNQSPEAMAAIRRALPLLKRASVIDITIIDPPAHGPERSDPGGLVSQWLSRHDVRAEVSVLARTLPRVSDVLARHLRDRDADLLVMGAYGHSRFREAILGGATRDMLENTPVPVFMAR</sequence>
<dbReference type="InterPro" id="IPR006015">
    <property type="entry name" value="Universal_stress_UspA"/>
</dbReference>
<protein>
    <submittedName>
        <fullName evidence="3">Universal stress protein family protein</fullName>
    </submittedName>
</protein>
<dbReference type="RefSeq" id="WP_076529740.1">
    <property type="nucleotide sequence ID" value="NZ_BMEH01000002.1"/>
</dbReference>
<evidence type="ECO:0000313" key="4">
    <source>
        <dbReference type="Proteomes" id="UP000186141"/>
    </source>
</evidence>
<gene>
    <name evidence="3" type="ORF">SAMN05421774_102571</name>
</gene>
<dbReference type="PANTHER" id="PTHR46268:SF15">
    <property type="entry name" value="UNIVERSAL STRESS PROTEIN HP_0031"/>
    <property type="match status" value="1"/>
</dbReference>
<feature type="domain" description="UspA" evidence="2">
    <location>
        <begin position="158"/>
        <end position="282"/>
    </location>
</feature>
<organism evidence="3 4">
    <name type="scientific">Gemmobacter megaterium</name>
    <dbReference type="NCBI Taxonomy" id="1086013"/>
    <lineage>
        <taxon>Bacteria</taxon>
        <taxon>Pseudomonadati</taxon>
        <taxon>Pseudomonadota</taxon>
        <taxon>Alphaproteobacteria</taxon>
        <taxon>Rhodobacterales</taxon>
        <taxon>Paracoccaceae</taxon>
        <taxon>Gemmobacter</taxon>
    </lineage>
</organism>
<evidence type="ECO:0000256" key="1">
    <source>
        <dbReference type="ARBA" id="ARBA00008791"/>
    </source>
</evidence>
<dbReference type="Gene3D" id="3.40.50.12370">
    <property type="match status" value="1"/>
</dbReference>
<dbReference type="Pfam" id="PF00582">
    <property type="entry name" value="Usp"/>
    <property type="match status" value="1"/>
</dbReference>
<name>A0A1N7MBR4_9RHOB</name>
<reference evidence="3 4" key="1">
    <citation type="submission" date="2017-01" db="EMBL/GenBank/DDBJ databases">
        <authorList>
            <person name="Mah S.A."/>
            <person name="Swanson W.J."/>
            <person name="Moy G.W."/>
            <person name="Vacquier V.D."/>
        </authorList>
    </citation>
    <scope>NUCLEOTIDE SEQUENCE [LARGE SCALE GENOMIC DNA]</scope>
    <source>
        <strain evidence="3 4">DSM 26375</strain>
    </source>
</reference>